<dbReference type="Gene3D" id="3.40.50.11060">
    <property type="entry name" value="GTPase HflX, N-terminal domain"/>
    <property type="match status" value="1"/>
</dbReference>
<dbReference type="PANTHER" id="PTHR10229">
    <property type="entry name" value="GTP-BINDING PROTEIN HFLX"/>
    <property type="match status" value="1"/>
</dbReference>
<feature type="domain" description="Hflx-type G" evidence="10">
    <location>
        <begin position="197"/>
        <end position="363"/>
    </location>
</feature>
<dbReference type="PRINTS" id="PR00326">
    <property type="entry name" value="GTP1OBG"/>
</dbReference>
<feature type="binding site" evidence="7">
    <location>
        <begin position="316"/>
        <end position="319"/>
    </location>
    <ligand>
        <name>GTP</name>
        <dbReference type="ChEBI" id="CHEBI:37565"/>
    </ligand>
</feature>
<dbReference type="InterPro" id="IPR032305">
    <property type="entry name" value="GTP-bd_M"/>
</dbReference>
<evidence type="ECO:0000313" key="11">
    <source>
        <dbReference type="EMBL" id="RQD77978.1"/>
    </source>
</evidence>
<evidence type="ECO:0000313" key="12">
    <source>
        <dbReference type="Proteomes" id="UP000285138"/>
    </source>
</evidence>
<reference evidence="11 12" key="1">
    <citation type="submission" date="2018-08" db="EMBL/GenBank/DDBJ databases">
        <title>The metabolism and importance of syntrophic acetate oxidation coupled to methane or sulfide production in haloalkaline environments.</title>
        <authorList>
            <person name="Timmers P.H.A."/>
            <person name="Vavourakis C.D."/>
            <person name="Sorokin D.Y."/>
            <person name="Sinninghe Damste J.S."/>
            <person name="Muyzer G."/>
            <person name="Stams A.J.M."/>
            <person name="Plugge C.M."/>
        </authorList>
    </citation>
    <scope>NUCLEOTIDE SEQUENCE [LARGE SCALE GENOMIC DNA]</scope>
    <source>
        <strain evidence="11">MSAO_Bac1</strain>
    </source>
</reference>
<feature type="binding site" evidence="7">
    <location>
        <begin position="203"/>
        <end position="210"/>
    </location>
    <ligand>
        <name>GTP</name>
        <dbReference type="ChEBI" id="CHEBI:37565"/>
    </ligand>
</feature>
<dbReference type="GO" id="GO:0005525">
    <property type="term" value="F:GTP binding"/>
    <property type="evidence" value="ECO:0007669"/>
    <property type="project" value="UniProtKB-UniRule"/>
</dbReference>
<dbReference type="GO" id="GO:0046872">
    <property type="term" value="F:metal ion binding"/>
    <property type="evidence" value="ECO:0007669"/>
    <property type="project" value="UniProtKB-KW"/>
</dbReference>
<comment type="subunit">
    <text evidence="6">Monomer. Associates with the 50S ribosomal subunit.</text>
</comment>
<evidence type="ECO:0000256" key="1">
    <source>
        <dbReference type="ARBA" id="ARBA00022490"/>
    </source>
</evidence>
<keyword evidence="3 6" id="KW-0547">Nucleotide-binding</keyword>
<keyword evidence="4 8" id="KW-0460">Magnesium</keyword>
<sequence length="428" mass="48284">MDIKEKVITVGILLPQGEKWQVESSMEELVRLCETAGAQVVAEIIQKRTKPDPAYYIGKGKAEELAGLVIEKEANLVVVDEELSPSQTRNLEEVLDVRVIDRTALILDIFARRARTREGKLQVELAQLNYLLPRLTGRGKILSRLAGGIGTRGPGETKLEVDRRVIRKRISDLNKEIESIKKQRALQRRAREKVPYPVVSLVGYTNAGKSTLLNALTDSYVFTEDKLFATLDPTTRKIVIPGNQTILLTDTVGFIQKLPPHLVAAFRATLEEVQEADLLLHVVDFSHPDMEVQMMAVHEVMEDLGVTEKPIIFVFNKIDLINDPIALKRLKINYPESVAVSAKKGLNLEVLLEKIASMLKEDWKKVIFSIPFEDSRSLALVHEKGDVLEITPQDNSFLVEAQMTDKWISKLKDYVKKVYEEKGRSKLD</sequence>
<evidence type="ECO:0000259" key="10">
    <source>
        <dbReference type="PROSITE" id="PS51705"/>
    </source>
</evidence>
<dbReference type="Gene3D" id="3.40.50.300">
    <property type="entry name" value="P-loop containing nucleotide triphosphate hydrolases"/>
    <property type="match status" value="1"/>
</dbReference>
<dbReference type="PIRSF" id="PIRSF006809">
    <property type="entry name" value="GTP-binding_hflX_prd"/>
    <property type="match status" value="1"/>
</dbReference>
<feature type="binding site" evidence="7">
    <location>
        <begin position="250"/>
        <end position="253"/>
    </location>
    <ligand>
        <name>GTP</name>
        <dbReference type="ChEBI" id="CHEBI:37565"/>
    </ligand>
</feature>
<dbReference type="CDD" id="cd01878">
    <property type="entry name" value="HflX"/>
    <property type="match status" value="1"/>
</dbReference>
<keyword evidence="5 6" id="KW-0342">GTP-binding</keyword>
<comment type="caution">
    <text evidence="11">The sequence shown here is derived from an EMBL/GenBank/DDBJ whole genome shotgun (WGS) entry which is preliminary data.</text>
</comment>
<dbReference type="Pfam" id="PF16360">
    <property type="entry name" value="GTP-bdg_M"/>
    <property type="match status" value="1"/>
</dbReference>
<dbReference type="NCBIfam" id="TIGR00231">
    <property type="entry name" value="small_GTP"/>
    <property type="match status" value="1"/>
</dbReference>
<dbReference type="HAMAP" id="MF_00900">
    <property type="entry name" value="GTPase_HflX"/>
    <property type="match status" value="1"/>
</dbReference>
<evidence type="ECO:0000256" key="9">
    <source>
        <dbReference type="SAM" id="Coils"/>
    </source>
</evidence>
<dbReference type="GO" id="GO:0043022">
    <property type="term" value="F:ribosome binding"/>
    <property type="evidence" value="ECO:0007669"/>
    <property type="project" value="TreeGrafter"/>
</dbReference>
<keyword evidence="9" id="KW-0175">Coiled coil</keyword>
<evidence type="ECO:0000256" key="5">
    <source>
        <dbReference type="ARBA" id="ARBA00023134"/>
    </source>
</evidence>
<evidence type="ECO:0000256" key="2">
    <source>
        <dbReference type="ARBA" id="ARBA00022723"/>
    </source>
</evidence>
<dbReference type="InterPro" id="IPR030394">
    <property type="entry name" value="G_HFLX_dom"/>
</dbReference>
<dbReference type="AlphaFoldDB" id="A0A424YI78"/>
<dbReference type="InterPro" id="IPR005225">
    <property type="entry name" value="Small_GTP-bd"/>
</dbReference>
<dbReference type="InterPro" id="IPR025121">
    <property type="entry name" value="GTPase_HflX_N"/>
</dbReference>
<comment type="cofactor">
    <cofactor evidence="8">
        <name>Mg(2+)</name>
        <dbReference type="ChEBI" id="CHEBI:18420"/>
    </cofactor>
</comment>
<dbReference type="PROSITE" id="PS51705">
    <property type="entry name" value="G_HFLX"/>
    <property type="match status" value="1"/>
</dbReference>
<dbReference type="InterPro" id="IPR027417">
    <property type="entry name" value="P-loop_NTPase"/>
</dbReference>
<feature type="coiled-coil region" evidence="9">
    <location>
        <begin position="163"/>
        <end position="190"/>
    </location>
</feature>
<feature type="binding site" evidence="8">
    <location>
        <position position="210"/>
    </location>
    <ligand>
        <name>Mg(2+)</name>
        <dbReference type="ChEBI" id="CHEBI:18420"/>
    </ligand>
</feature>
<dbReference type="Gene3D" id="6.10.250.2860">
    <property type="match status" value="1"/>
</dbReference>
<evidence type="ECO:0000256" key="7">
    <source>
        <dbReference type="PIRSR" id="PIRSR006809-1"/>
    </source>
</evidence>
<dbReference type="InterPro" id="IPR006073">
    <property type="entry name" value="GTP-bd"/>
</dbReference>
<organism evidence="11 12">
    <name type="scientific">Candidatus Syntrophonatronum acetioxidans</name>
    <dbReference type="NCBI Taxonomy" id="1795816"/>
    <lineage>
        <taxon>Bacteria</taxon>
        <taxon>Bacillati</taxon>
        <taxon>Bacillota</taxon>
        <taxon>Clostridia</taxon>
        <taxon>Eubacteriales</taxon>
        <taxon>Syntrophomonadaceae</taxon>
        <taxon>Candidatus Syntrophonatronum</taxon>
    </lineage>
</organism>
<dbReference type="GO" id="GO:0005737">
    <property type="term" value="C:cytoplasm"/>
    <property type="evidence" value="ECO:0007669"/>
    <property type="project" value="UniProtKB-SubCell"/>
</dbReference>
<comment type="subcellular location">
    <subcellularLocation>
        <location evidence="6">Cytoplasm</location>
    </subcellularLocation>
    <text evidence="6">May associate with membranes.</text>
</comment>
<dbReference type="PANTHER" id="PTHR10229:SF0">
    <property type="entry name" value="GTP-BINDING PROTEIN 6-RELATED"/>
    <property type="match status" value="1"/>
</dbReference>
<feature type="binding site" evidence="7">
    <location>
        <begin position="228"/>
        <end position="232"/>
    </location>
    <ligand>
        <name>GTP</name>
        <dbReference type="ChEBI" id="CHEBI:37565"/>
    </ligand>
</feature>
<dbReference type="FunFam" id="3.40.50.11060:FF:000001">
    <property type="entry name" value="GTPase HflX"/>
    <property type="match status" value="1"/>
</dbReference>
<protein>
    <recommendedName>
        <fullName evidence="6">GTPase HflX</fullName>
    </recommendedName>
    <alternativeName>
        <fullName evidence="6">GTP-binding protein HflX</fullName>
    </alternativeName>
</protein>
<name>A0A424YI78_9FIRM</name>
<evidence type="ECO:0000256" key="8">
    <source>
        <dbReference type="PIRSR" id="PIRSR006809-2"/>
    </source>
</evidence>
<gene>
    <name evidence="6 11" type="primary">hflX</name>
    <name evidence="11" type="ORF">D5R97_01165</name>
</gene>
<keyword evidence="1 6" id="KW-0963">Cytoplasm</keyword>
<dbReference type="Proteomes" id="UP000285138">
    <property type="component" value="Unassembled WGS sequence"/>
</dbReference>
<dbReference type="GO" id="GO:0003924">
    <property type="term" value="F:GTPase activity"/>
    <property type="evidence" value="ECO:0007669"/>
    <property type="project" value="UniProtKB-UniRule"/>
</dbReference>
<dbReference type="Pfam" id="PF13167">
    <property type="entry name" value="GTP-bdg_N"/>
    <property type="match status" value="1"/>
</dbReference>
<dbReference type="FunFam" id="3.40.50.300:FF:000173">
    <property type="entry name" value="GTPase HflX"/>
    <property type="match status" value="1"/>
</dbReference>
<accession>A0A424YI78</accession>
<comment type="function">
    <text evidence="6">GTPase that associates with the 50S ribosomal subunit and may have a role during protein synthesis or ribosome biogenesis.</text>
</comment>
<dbReference type="SUPFAM" id="SSF52540">
    <property type="entry name" value="P-loop containing nucleoside triphosphate hydrolases"/>
    <property type="match status" value="1"/>
</dbReference>
<feature type="binding site" evidence="7">
    <location>
        <begin position="341"/>
        <end position="343"/>
    </location>
    <ligand>
        <name>GTP</name>
        <dbReference type="ChEBI" id="CHEBI:37565"/>
    </ligand>
</feature>
<dbReference type="Pfam" id="PF01926">
    <property type="entry name" value="MMR_HSR1"/>
    <property type="match status" value="1"/>
</dbReference>
<dbReference type="InterPro" id="IPR016496">
    <property type="entry name" value="GTPase_HflX"/>
</dbReference>
<evidence type="ECO:0000256" key="4">
    <source>
        <dbReference type="ARBA" id="ARBA00022842"/>
    </source>
</evidence>
<proteinExistence type="inferred from homology"/>
<feature type="binding site" evidence="8">
    <location>
        <position position="230"/>
    </location>
    <ligand>
        <name>Mg(2+)</name>
        <dbReference type="ChEBI" id="CHEBI:18420"/>
    </ligand>
</feature>
<evidence type="ECO:0000256" key="6">
    <source>
        <dbReference type="HAMAP-Rule" id="MF_00900"/>
    </source>
</evidence>
<dbReference type="NCBIfam" id="TIGR03156">
    <property type="entry name" value="GTP_HflX"/>
    <property type="match status" value="1"/>
</dbReference>
<keyword evidence="2 8" id="KW-0479">Metal-binding</keyword>
<evidence type="ECO:0000256" key="3">
    <source>
        <dbReference type="ARBA" id="ARBA00022741"/>
    </source>
</evidence>
<dbReference type="InterPro" id="IPR042108">
    <property type="entry name" value="GTPase_HflX_N_sf"/>
</dbReference>
<comment type="similarity">
    <text evidence="6">Belongs to the TRAFAC class OBG-HflX-like GTPase superfamily. HflX GTPase family.</text>
</comment>
<dbReference type="EMBL" id="QZAA01000043">
    <property type="protein sequence ID" value="RQD77978.1"/>
    <property type="molecule type" value="Genomic_DNA"/>
</dbReference>